<dbReference type="AlphaFoldDB" id="A0A4Z1PE34"/>
<dbReference type="Pfam" id="PF05368">
    <property type="entry name" value="NmrA"/>
    <property type="match status" value="1"/>
</dbReference>
<accession>A0A4Z1PE34</accession>
<evidence type="ECO:0000256" key="1">
    <source>
        <dbReference type="ARBA" id="ARBA00006328"/>
    </source>
</evidence>
<dbReference type="InterPro" id="IPR051164">
    <property type="entry name" value="NmrA-like_oxidored"/>
</dbReference>
<gene>
    <name evidence="4" type="ORF">E6O75_ATG03142</name>
</gene>
<dbReference type="STRING" id="86259.A0A4Z1PE34"/>
<evidence type="ECO:0000313" key="5">
    <source>
        <dbReference type="Proteomes" id="UP000298493"/>
    </source>
</evidence>
<dbReference type="SUPFAM" id="SSF51735">
    <property type="entry name" value="NAD(P)-binding Rossmann-fold domains"/>
    <property type="match status" value="1"/>
</dbReference>
<protein>
    <submittedName>
        <fullName evidence="4">NAD(P)-binding protein</fullName>
    </submittedName>
</protein>
<dbReference type="FunFam" id="3.40.50.720:FF:000528">
    <property type="entry name" value="Nucleoside-diphosphate-sugar epimerase family protein"/>
    <property type="match status" value="1"/>
</dbReference>
<evidence type="ECO:0000256" key="2">
    <source>
        <dbReference type="ARBA" id="ARBA00022857"/>
    </source>
</evidence>
<dbReference type="Proteomes" id="UP000298493">
    <property type="component" value="Unassembled WGS sequence"/>
</dbReference>
<dbReference type="EMBL" id="SNSC02000006">
    <property type="protein sequence ID" value="TID23506.1"/>
    <property type="molecule type" value="Genomic_DNA"/>
</dbReference>
<keyword evidence="5" id="KW-1185">Reference proteome</keyword>
<dbReference type="CDD" id="cd05251">
    <property type="entry name" value="NmrA_like_SDR_a"/>
    <property type="match status" value="1"/>
</dbReference>
<dbReference type="InterPro" id="IPR008030">
    <property type="entry name" value="NmrA-like"/>
</dbReference>
<dbReference type="PANTHER" id="PTHR42748">
    <property type="entry name" value="NITROGEN METABOLITE REPRESSION PROTEIN NMRA FAMILY MEMBER"/>
    <property type="match status" value="1"/>
</dbReference>
<comment type="caution">
    <text evidence="4">The sequence shown here is derived from an EMBL/GenBank/DDBJ whole genome shotgun (WGS) entry which is preliminary data.</text>
</comment>
<evidence type="ECO:0000313" key="4">
    <source>
        <dbReference type="EMBL" id="TID23506.1"/>
    </source>
</evidence>
<dbReference type="GO" id="GO:0005634">
    <property type="term" value="C:nucleus"/>
    <property type="evidence" value="ECO:0007669"/>
    <property type="project" value="TreeGrafter"/>
</dbReference>
<keyword evidence="2" id="KW-0521">NADP</keyword>
<proteinExistence type="inferred from homology"/>
<dbReference type="PANTHER" id="PTHR42748:SF25">
    <property type="entry name" value="NMRA FAMILY PROTEIN"/>
    <property type="match status" value="1"/>
</dbReference>
<name>A0A4Z1PE34_9PEZI</name>
<evidence type="ECO:0000259" key="3">
    <source>
        <dbReference type="Pfam" id="PF05368"/>
    </source>
</evidence>
<dbReference type="OrthoDB" id="9997102at2759"/>
<feature type="domain" description="NmrA-like" evidence="3">
    <location>
        <begin position="1"/>
        <end position="280"/>
    </location>
</feature>
<organism evidence="4 5">
    <name type="scientific">Venturia nashicola</name>
    <dbReference type="NCBI Taxonomy" id="86259"/>
    <lineage>
        <taxon>Eukaryota</taxon>
        <taxon>Fungi</taxon>
        <taxon>Dikarya</taxon>
        <taxon>Ascomycota</taxon>
        <taxon>Pezizomycotina</taxon>
        <taxon>Dothideomycetes</taxon>
        <taxon>Pleosporomycetidae</taxon>
        <taxon>Venturiales</taxon>
        <taxon>Venturiaceae</taxon>
        <taxon>Venturia</taxon>
    </lineage>
</organism>
<dbReference type="InterPro" id="IPR036291">
    <property type="entry name" value="NAD(P)-bd_dom_sf"/>
</dbReference>
<dbReference type="Gene3D" id="3.90.25.10">
    <property type="entry name" value="UDP-galactose 4-epimerase, domain 1"/>
    <property type="match status" value="1"/>
</dbReference>
<comment type="similarity">
    <text evidence="1">Belongs to the NmrA-type oxidoreductase family.</text>
</comment>
<dbReference type="Gene3D" id="3.40.50.720">
    <property type="entry name" value="NAD(P)-binding Rossmann-like Domain"/>
    <property type="match status" value="1"/>
</dbReference>
<reference evidence="4 5" key="1">
    <citation type="submission" date="2019-04" db="EMBL/GenBank/DDBJ databases">
        <title>High contiguity whole genome sequence and gene annotation resource for two Venturia nashicola isolates.</title>
        <authorList>
            <person name="Prokchorchik M."/>
            <person name="Won K."/>
            <person name="Lee Y."/>
            <person name="Choi E.D."/>
            <person name="Segonzac C."/>
            <person name="Sohn K.H."/>
        </authorList>
    </citation>
    <scope>NUCLEOTIDE SEQUENCE [LARGE SCALE GENOMIC DNA]</scope>
    <source>
        <strain evidence="4 5">PRI2</strain>
    </source>
</reference>
<sequence>MSKVILVTGATGNQGGAVVNALLSEGKDFTVLAVTRDTNSSGSQKLAAKSPSIKLVQGNLDDVPGIFAAAKEVVKEPIWGVYSVQISMGKGVTFDGEIAQGKAMIDESIKNNVKHFVYSSVDRGGDEKSWDNETPIPHFQTKYQIERYLRDTASSMGWTILRPVAFMDNLQPGFPTKVFMAALSNNLGEKPLQWIATKDIGIFAAKAFANPDAYNKQAISLAGDNLNVKGLTEAFGNATGTPIAPTFGVLGSVLTTMVGEMGTMVRWFGSDGYGADITKLKTMHSGLLDMESWIKEESNFPKAS</sequence>